<evidence type="ECO:0000313" key="2">
    <source>
        <dbReference type="Proteomes" id="UP000254869"/>
    </source>
</evidence>
<accession>A0A370I2X2</accession>
<dbReference type="STRING" id="1210086.GCA_001613105_03225"/>
<dbReference type="EMBL" id="QQBC01000007">
    <property type="protein sequence ID" value="RDI65073.1"/>
    <property type="molecule type" value="Genomic_DNA"/>
</dbReference>
<name>A0A370I2X2_9NOCA</name>
<reference evidence="1 2" key="1">
    <citation type="submission" date="2018-07" db="EMBL/GenBank/DDBJ databases">
        <title>Genomic Encyclopedia of Type Strains, Phase IV (KMG-IV): sequencing the most valuable type-strain genomes for metagenomic binning, comparative biology and taxonomic classification.</title>
        <authorList>
            <person name="Goeker M."/>
        </authorList>
    </citation>
    <scope>NUCLEOTIDE SEQUENCE [LARGE SCALE GENOMIC DNA]</scope>
    <source>
        <strain evidence="1 2">DSM 44290</strain>
    </source>
</reference>
<dbReference type="AlphaFoldDB" id="A0A370I2X2"/>
<dbReference type="Gene3D" id="3.40.462.20">
    <property type="match status" value="1"/>
</dbReference>
<gene>
    <name evidence="1" type="ORF">DFR76_107451</name>
</gene>
<protein>
    <submittedName>
        <fullName evidence="1">Uncharacterized protein</fullName>
    </submittedName>
</protein>
<dbReference type="Proteomes" id="UP000254869">
    <property type="component" value="Unassembled WGS sequence"/>
</dbReference>
<organism evidence="1 2">
    <name type="scientific">Nocardia pseudobrasiliensis</name>
    <dbReference type="NCBI Taxonomy" id="45979"/>
    <lineage>
        <taxon>Bacteria</taxon>
        <taxon>Bacillati</taxon>
        <taxon>Actinomycetota</taxon>
        <taxon>Actinomycetes</taxon>
        <taxon>Mycobacteriales</taxon>
        <taxon>Nocardiaceae</taxon>
        <taxon>Nocardia</taxon>
    </lineage>
</organism>
<proteinExistence type="predicted"/>
<keyword evidence="2" id="KW-1185">Reference proteome</keyword>
<evidence type="ECO:0000313" key="1">
    <source>
        <dbReference type="EMBL" id="RDI65073.1"/>
    </source>
</evidence>
<comment type="caution">
    <text evidence="1">The sequence shown here is derived from an EMBL/GenBank/DDBJ whole genome shotgun (WGS) entry which is preliminary data.</text>
</comment>
<sequence>MVAVWSGEREHADAAVAEVIRFGTPIMSTIGPTTQQDLLEQFDQSIPHGMHWDIRSRTVAAPTSAIRDLLIAWAQARPGPAAGIGLRQFHGAATRIGSDDTAFGLRTSHTVIQISAGRTPGEDPGPFRDWAEKISTALAPHALSGGYPNFLLPRPGRGQRPYLREDVRVRRRIYMPPMASARHVGGVVCLKIAV</sequence>